<dbReference type="Gene3D" id="3.10.105.10">
    <property type="entry name" value="Dipeptide-binding Protein, Domain 3"/>
    <property type="match status" value="1"/>
</dbReference>
<evidence type="ECO:0000256" key="1">
    <source>
        <dbReference type="ARBA" id="ARBA00004418"/>
    </source>
</evidence>
<dbReference type="Pfam" id="PF00496">
    <property type="entry name" value="SBP_bac_5"/>
    <property type="match status" value="1"/>
</dbReference>
<dbReference type="CDD" id="cd08500">
    <property type="entry name" value="PBP2_NikA_DppA_OppA_like_4"/>
    <property type="match status" value="1"/>
</dbReference>
<comment type="subcellular location">
    <subcellularLocation>
        <location evidence="1">Periplasm</location>
    </subcellularLocation>
</comment>
<evidence type="ECO:0000313" key="5">
    <source>
        <dbReference type="Proteomes" id="UP001156691"/>
    </source>
</evidence>
<dbReference type="InterPro" id="IPR006311">
    <property type="entry name" value="TAT_signal"/>
</dbReference>
<accession>A0ABQ5W8Q4</accession>
<sequence length="656" mass="73589">MTDLSTSFLTTISRRQFLGGLGGAVALSVVGASMRPAVGQEVLLEAPQLTEMVTRGELPPLAERLPPNPVVVTPFESVGQYGGTWNSATTGAADNAWWWRTTGYEGLTRVDTTDNSIQPNVAESWEVQDEGRTFIFKLRQGIRWSDGTPFTANDISFWYNDFFSNAELWPAGVSSWMKTPSGAGTVEATDDYTVVFKFLEPNGFLPNQLASYEGHRAAAMPRHYLEQFHIDYHPEAGALATQAGFNTWVDLFLNRAGTATVHMAAGLPGIRPWQLQTAIGEGTRLVWTRNPYYWKTDTNGSQLPYLDEVVLDIIEDPEVMLLKAANGEMTYHIRHINTPANKPVLARNMEEKGYSLPELEPATMNEGVIGLNLNHEDPVKREIYSNKNFRIGLSHALNRTEIINAVYQRQGQPWQASPRPTSKYHNEQLATQYLEYNVDLANEALDEAGYMRNASGQRIGPDGNPIHIQFLASTTGGAREALLIDVQQIMKRQWAEVGISMDTTPMERSLYITRTGNNEQDALMWTGFGGHDLSLPIDPRFYIPTAANQANWGNKWTTWYLTNGEDGETPPDYMQRQFKLYKDSLATPDLAERDEMLREMLQISAEQFYVIGTTLSLPTYGIKSNALRNVRDNQPDCWPYPAPAQVDPEQFWLDLA</sequence>
<dbReference type="EMBL" id="BSNS01000018">
    <property type="protein sequence ID" value="GLQ56174.1"/>
    <property type="molecule type" value="Genomic_DNA"/>
</dbReference>
<protein>
    <submittedName>
        <fullName evidence="4">Peptide ABC transporter substrate-binding protein</fullName>
    </submittedName>
</protein>
<evidence type="ECO:0000313" key="4">
    <source>
        <dbReference type="EMBL" id="GLQ56174.1"/>
    </source>
</evidence>
<organism evidence="4 5">
    <name type="scientific">Devosia nitrariae</name>
    <dbReference type="NCBI Taxonomy" id="2071872"/>
    <lineage>
        <taxon>Bacteria</taxon>
        <taxon>Pseudomonadati</taxon>
        <taxon>Pseudomonadota</taxon>
        <taxon>Alphaproteobacteria</taxon>
        <taxon>Hyphomicrobiales</taxon>
        <taxon>Devosiaceae</taxon>
        <taxon>Devosia</taxon>
    </lineage>
</organism>
<dbReference type="InterPro" id="IPR000914">
    <property type="entry name" value="SBP_5_dom"/>
</dbReference>
<evidence type="ECO:0000259" key="3">
    <source>
        <dbReference type="Pfam" id="PF00496"/>
    </source>
</evidence>
<dbReference type="InterPro" id="IPR019546">
    <property type="entry name" value="TAT_signal_bac_arc"/>
</dbReference>
<name>A0ABQ5W8Q4_9HYPH</name>
<proteinExistence type="inferred from homology"/>
<dbReference type="SUPFAM" id="SSF53850">
    <property type="entry name" value="Periplasmic binding protein-like II"/>
    <property type="match status" value="1"/>
</dbReference>
<dbReference type="PROSITE" id="PS51318">
    <property type="entry name" value="TAT"/>
    <property type="match status" value="1"/>
</dbReference>
<keyword evidence="5" id="KW-1185">Reference proteome</keyword>
<evidence type="ECO:0000256" key="2">
    <source>
        <dbReference type="ARBA" id="ARBA00005695"/>
    </source>
</evidence>
<feature type="domain" description="Solute-binding protein family 5" evidence="3">
    <location>
        <begin position="117"/>
        <end position="527"/>
    </location>
</feature>
<dbReference type="InterPro" id="IPR039424">
    <property type="entry name" value="SBP_5"/>
</dbReference>
<dbReference type="RefSeq" id="WP_284341590.1">
    <property type="nucleotide sequence ID" value="NZ_BSNS01000018.1"/>
</dbReference>
<dbReference type="PANTHER" id="PTHR30290:SF62">
    <property type="entry name" value="OLIGOPEPTIDE ABC TRANSPORTER, PERIPLASMIC OLIGOPEPTIDE-BINDING PROTEIN"/>
    <property type="match status" value="1"/>
</dbReference>
<dbReference type="Proteomes" id="UP001156691">
    <property type="component" value="Unassembled WGS sequence"/>
</dbReference>
<gene>
    <name evidence="4" type="ORF">GCM10010862_34330</name>
</gene>
<comment type="caution">
    <text evidence="4">The sequence shown here is derived from an EMBL/GenBank/DDBJ whole genome shotgun (WGS) entry which is preliminary data.</text>
</comment>
<reference evidence="5" key="1">
    <citation type="journal article" date="2019" name="Int. J. Syst. Evol. Microbiol.">
        <title>The Global Catalogue of Microorganisms (GCM) 10K type strain sequencing project: providing services to taxonomists for standard genome sequencing and annotation.</title>
        <authorList>
            <consortium name="The Broad Institute Genomics Platform"/>
            <consortium name="The Broad Institute Genome Sequencing Center for Infectious Disease"/>
            <person name="Wu L."/>
            <person name="Ma J."/>
        </authorList>
    </citation>
    <scope>NUCLEOTIDE SEQUENCE [LARGE SCALE GENOMIC DNA]</scope>
    <source>
        <strain evidence="5">NBRC 112416</strain>
    </source>
</reference>
<dbReference type="Gene3D" id="3.40.190.10">
    <property type="entry name" value="Periplasmic binding protein-like II"/>
    <property type="match status" value="1"/>
</dbReference>
<dbReference type="NCBIfam" id="TIGR01409">
    <property type="entry name" value="TAT_signal_seq"/>
    <property type="match status" value="1"/>
</dbReference>
<dbReference type="PANTHER" id="PTHR30290">
    <property type="entry name" value="PERIPLASMIC BINDING COMPONENT OF ABC TRANSPORTER"/>
    <property type="match status" value="1"/>
</dbReference>
<comment type="similarity">
    <text evidence="2">Belongs to the bacterial solute-binding protein 5 family.</text>
</comment>